<evidence type="ECO:0000313" key="2">
    <source>
        <dbReference type="EMBL" id="KAK3249285.1"/>
    </source>
</evidence>
<dbReference type="Proteomes" id="UP001190700">
    <property type="component" value="Unassembled WGS sequence"/>
</dbReference>
<evidence type="ECO:0008006" key="4">
    <source>
        <dbReference type="Google" id="ProtNLM"/>
    </source>
</evidence>
<keyword evidence="1" id="KW-0560">Oxidoreductase</keyword>
<comment type="caution">
    <text evidence="2">The sequence shown here is derived from an EMBL/GenBank/DDBJ whole genome shotgun (WGS) entry which is preliminary data.</text>
</comment>
<evidence type="ECO:0000313" key="3">
    <source>
        <dbReference type="Proteomes" id="UP001190700"/>
    </source>
</evidence>
<keyword evidence="3" id="KW-1185">Reference proteome</keyword>
<gene>
    <name evidence="2" type="ORF">CYMTET_41275</name>
</gene>
<name>A0AAE0C8G0_9CHLO</name>
<protein>
    <recommendedName>
        <fullName evidence="4">TauD/TfdA-like domain-containing protein</fullName>
    </recommendedName>
</protein>
<sequence>MDDIGHCQKWEVGDLAIIDNLAVAHYADAGTQQNPKVGLRILHRTTIQGETMPCKADGRKSRRVAENIFSVDRPNPRP</sequence>
<dbReference type="InterPro" id="IPR042098">
    <property type="entry name" value="TauD-like_sf"/>
</dbReference>
<evidence type="ECO:0000256" key="1">
    <source>
        <dbReference type="ARBA" id="ARBA00023002"/>
    </source>
</evidence>
<dbReference type="Gene3D" id="3.60.130.10">
    <property type="entry name" value="Clavaminate synthase-like"/>
    <property type="match status" value="1"/>
</dbReference>
<accession>A0AAE0C8G0</accession>
<dbReference type="SUPFAM" id="SSF51197">
    <property type="entry name" value="Clavaminate synthase-like"/>
    <property type="match status" value="1"/>
</dbReference>
<dbReference type="AlphaFoldDB" id="A0AAE0C8G0"/>
<organism evidence="2 3">
    <name type="scientific">Cymbomonas tetramitiformis</name>
    <dbReference type="NCBI Taxonomy" id="36881"/>
    <lineage>
        <taxon>Eukaryota</taxon>
        <taxon>Viridiplantae</taxon>
        <taxon>Chlorophyta</taxon>
        <taxon>Pyramimonadophyceae</taxon>
        <taxon>Pyramimonadales</taxon>
        <taxon>Pyramimonadaceae</taxon>
        <taxon>Cymbomonas</taxon>
    </lineage>
</organism>
<proteinExistence type="predicted"/>
<dbReference type="EMBL" id="LGRX02027469">
    <property type="protein sequence ID" value="KAK3249285.1"/>
    <property type="molecule type" value="Genomic_DNA"/>
</dbReference>
<dbReference type="GO" id="GO:0016491">
    <property type="term" value="F:oxidoreductase activity"/>
    <property type="evidence" value="ECO:0007669"/>
    <property type="project" value="UniProtKB-KW"/>
</dbReference>
<reference evidence="2 3" key="1">
    <citation type="journal article" date="2015" name="Genome Biol. Evol.">
        <title>Comparative Genomics of a Bacterivorous Green Alga Reveals Evolutionary Causalities and Consequences of Phago-Mixotrophic Mode of Nutrition.</title>
        <authorList>
            <person name="Burns J.A."/>
            <person name="Paasch A."/>
            <person name="Narechania A."/>
            <person name="Kim E."/>
        </authorList>
    </citation>
    <scope>NUCLEOTIDE SEQUENCE [LARGE SCALE GENOMIC DNA]</scope>
    <source>
        <strain evidence="2 3">PLY_AMNH</strain>
    </source>
</reference>